<protein>
    <submittedName>
        <fullName evidence="1">Uncharacterized protein</fullName>
    </submittedName>
</protein>
<evidence type="ECO:0000313" key="1">
    <source>
        <dbReference type="EMBL" id="EQD61541.1"/>
    </source>
</evidence>
<reference evidence="1" key="2">
    <citation type="journal article" date="2014" name="ISME J.">
        <title>Microbial stratification in low pH oxic and suboxic macroscopic growths along an acid mine drainage.</title>
        <authorList>
            <person name="Mendez-Garcia C."/>
            <person name="Mesa V."/>
            <person name="Sprenger R.R."/>
            <person name="Richter M."/>
            <person name="Diez M.S."/>
            <person name="Solano J."/>
            <person name="Bargiela R."/>
            <person name="Golyshina O.V."/>
            <person name="Manteca A."/>
            <person name="Ramos J.L."/>
            <person name="Gallego J.R."/>
            <person name="Llorente I."/>
            <person name="Martins Dos Santos V.A."/>
            <person name="Jensen O.N."/>
            <person name="Pelaez A.I."/>
            <person name="Sanchez J."/>
            <person name="Ferrer M."/>
        </authorList>
    </citation>
    <scope>NUCLEOTIDE SEQUENCE</scope>
</reference>
<reference evidence="1" key="1">
    <citation type="submission" date="2013-08" db="EMBL/GenBank/DDBJ databases">
        <authorList>
            <person name="Mendez C."/>
            <person name="Richter M."/>
            <person name="Ferrer M."/>
            <person name="Sanchez J."/>
        </authorList>
    </citation>
    <scope>NUCLEOTIDE SEQUENCE</scope>
</reference>
<proteinExistence type="predicted"/>
<name>T1ALQ8_9ZZZZ</name>
<gene>
    <name evidence="1" type="ORF">B1B_07608</name>
</gene>
<organism evidence="1">
    <name type="scientific">mine drainage metagenome</name>
    <dbReference type="NCBI Taxonomy" id="410659"/>
    <lineage>
        <taxon>unclassified sequences</taxon>
        <taxon>metagenomes</taxon>
        <taxon>ecological metagenomes</taxon>
    </lineage>
</organism>
<comment type="caution">
    <text evidence="1">The sequence shown here is derived from an EMBL/GenBank/DDBJ whole genome shotgun (WGS) entry which is preliminary data.</text>
</comment>
<sequence>MDNDSTLEAMIKASRKISDRGDIVIYNLASGVDFSDPDRVARTLADVFFDEDASKWFQLDGDHVTFNPEYKVRILMTEEHGKLMEKAVDDFLLDLKDDELDKVYRQIHH</sequence>
<dbReference type="AlphaFoldDB" id="T1ALQ8"/>
<dbReference type="EMBL" id="AUZY01004846">
    <property type="protein sequence ID" value="EQD61541.1"/>
    <property type="molecule type" value="Genomic_DNA"/>
</dbReference>
<feature type="non-terminal residue" evidence="1">
    <location>
        <position position="109"/>
    </location>
</feature>
<accession>T1ALQ8</accession>